<accession>A0A655CCP6</accession>
<proteinExistence type="predicted"/>
<evidence type="ECO:0000313" key="1">
    <source>
        <dbReference type="EMBL" id="CNT96514.1"/>
    </source>
</evidence>
<gene>
    <name evidence="2" type="ORF">ERS008202_01826</name>
    <name evidence="1" type="ORF">ERS008207_01468</name>
</gene>
<dbReference type="EMBL" id="CQPD01000012">
    <property type="protein sequence ID" value="CNT96514.1"/>
    <property type="molecule type" value="Genomic_DNA"/>
</dbReference>
<evidence type="ECO:0000313" key="2">
    <source>
        <dbReference type="EMBL" id="CNU07933.1"/>
    </source>
</evidence>
<dbReference type="AlphaFoldDB" id="A0A655CCP6"/>
<organism evidence="2 3">
    <name type="scientific">Salmonella enterica subsp. enterica serovar Bovismorbificans</name>
    <dbReference type="NCBI Taxonomy" id="58097"/>
    <lineage>
        <taxon>Bacteria</taxon>
        <taxon>Pseudomonadati</taxon>
        <taxon>Pseudomonadota</taxon>
        <taxon>Gammaproteobacteria</taxon>
        <taxon>Enterobacterales</taxon>
        <taxon>Enterobacteriaceae</taxon>
        <taxon>Salmonella</taxon>
    </lineage>
</organism>
<dbReference type="Proteomes" id="UP000039541">
    <property type="component" value="Unassembled WGS sequence"/>
</dbReference>
<evidence type="ECO:0000313" key="4">
    <source>
        <dbReference type="Proteomes" id="UP000042394"/>
    </source>
</evidence>
<protein>
    <submittedName>
        <fullName evidence="2">Uncharacterized protein</fullName>
    </submittedName>
</protein>
<reference evidence="3 4" key="1">
    <citation type="submission" date="2015-03" db="EMBL/GenBank/DDBJ databases">
        <authorList>
            <consortium name="Pathogen Informatics"/>
        </authorList>
    </citation>
    <scope>NUCLEOTIDE SEQUENCE [LARGE SCALE GENOMIC DNA]</scope>
    <source>
        <strain evidence="2 3">3476</strain>
        <strain evidence="1 4">D4891</strain>
    </source>
</reference>
<name>A0A655CCP6_SALET</name>
<dbReference type="EMBL" id="CQPC01000019">
    <property type="protein sequence ID" value="CNU07933.1"/>
    <property type="molecule type" value="Genomic_DNA"/>
</dbReference>
<evidence type="ECO:0000313" key="3">
    <source>
        <dbReference type="Proteomes" id="UP000039541"/>
    </source>
</evidence>
<sequence length="69" mass="7834">MLAEYRVIFRVFRFNTHNAIIFHDNLKRASAATVDQTGAVPDGFAVGILRYRGILRLGSGSKRQRNRLT</sequence>
<dbReference type="Proteomes" id="UP000042394">
    <property type="component" value="Unassembled WGS sequence"/>
</dbReference>